<gene>
    <name evidence="1" type="ORF">BEH_07415</name>
</gene>
<dbReference type="PATRIC" id="fig|135735.6.peg.1500"/>
<sequence>MQSKTVSKRTDKNKVNAKKKELKRIALEHKEYFSKVSVWDKYARENNLPLSHQFQYYFESWHNAKIEIGLSKEAESSLAGGYSFSDEELLEIGKRYMTASMGTIEWDCLARKNNLPRYSAFARRFGSWEQTKKVMGLTKFKTTEELLRILKENEKYLETVKKWSKYAEKSGLPSHRQLMRIFKCNWTDVKRRVREAAQVESREYSDVEIISLLVKHFPSIVDKSYYQIYAKEHRLPSMDIIMDRLREIEKMEDGNFIKFLKNN</sequence>
<protein>
    <submittedName>
        <fullName evidence="1">Uncharacterized protein</fullName>
    </submittedName>
</protein>
<dbReference type="Proteomes" id="UP000036202">
    <property type="component" value="Chromosome"/>
</dbReference>
<dbReference type="EMBL" id="CP011974">
    <property type="protein sequence ID" value="AKO91943.1"/>
    <property type="molecule type" value="Genomic_DNA"/>
</dbReference>
<name>A0A0H4KUG5_9BACI</name>
<evidence type="ECO:0000313" key="2">
    <source>
        <dbReference type="Proteomes" id="UP000036202"/>
    </source>
</evidence>
<dbReference type="RefSeq" id="WP_046216904.1">
    <property type="nucleotide sequence ID" value="NZ_CP011974.1"/>
</dbReference>
<dbReference type="KEGG" id="beo:BEH_07415"/>
<reference evidence="1 2" key="1">
    <citation type="journal article" date="2015" name="PLoS ONE">
        <title>Genome Sequence of Bacillus endophyticus and Analysis of Its Companion Mechanism in the Ketogulonigenium vulgare-Bacillus Strain Consortium.</title>
        <authorList>
            <person name="Jia N."/>
            <person name="Du J."/>
            <person name="Ding M.Z."/>
            <person name="Gao F."/>
            <person name="Yuan Y.J."/>
        </authorList>
    </citation>
    <scope>NUCLEOTIDE SEQUENCE [LARGE SCALE GENOMIC DNA]</scope>
    <source>
        <strain evidence="1 2">Hbe603</strain>
    </source>
</reference>
<organism evidence="1 2">
    <name type="scientific">Priestia filamentosa</name>
    <dbReference type="NCBI Taxonomy" id="1402861"/>
    <lineage>
        <taxon>Bacteria</taxon>
        <taxon>Bacillati</taxon>
        <taxon>Bacillota</taxon>
        <taxon>Bacilli</taxon>
        <taxon>Bacillales</taxon>
        <taxon>Bacillaceae</taxon>
        <taxon>Priestia</taxon>
    </lineage>
</organism>
<reference evidence="2" key="2">
    <citation type="submission" date="2015-06" db="EMBL/GenBank/DDBJ databases">
        <title>Genome Sequence of Bacillus endophyticus and Analysis of its Companion Mechanism in the Ketogulonigenium vulgare-Bacillus strain Consortium.</title>
        <authorList>
            <person name="Jia N."/>
            <person name="Du J."/>
            <person name="Ding M.-Z."/>
            <person name="Gao F."/>
            <person name="Yuan Y.-J."/>
        </authorList>
    </citation>
    <scope>NUCLEOTIDE SEQUENCE [LARGE SCALE GENOMIC DNA]</scope>
    <source>
        <strain evidence="2">Hbe603</strain>
    </source>
</reference>
<proteinExistence type="predicted"/>
<dbReference type="OrthoDB" id="184570at2"/>
<evidence type="ECO:0000313" key="1">
    <source>
        <dbReference type="EMBL" id="AKO91943.1"/>
    </source>
</evidence>
<accession>A0A0H4KUG5</accession>
<dbReference type="AlphaFoldDB" id="A0A0H4KUG5"/>
<keyword evidence="2" id="KW-1185">Reference proteome</keyword>